<accession>A0A9N9X8W7</accession>
<organism evidence="1 2">
    <name type="scientific">Diabrotica balteata</name>
    <name type="common">Banded cucumber beetle</name>
    <dbReference type="NCBI Taxonomy" id="107213"/>
    <lineage>
        <taxon>Eukaryota</taxon>
        <taxon>Metazoa</taxon>
        <taxon>Ecdysozoa</taxon>
        <taxon>Arthropoda</taxon>
        <taxon>Hexapoda</taxon>
        <taxon>Insecta</taxon>
        <taxon>Pterygota</taxon>
        <taxon>Neoptera</taxon>
        <taxon>Endopterygota</taxon>
        <taxon>Coleoptera</taxon>
        <taxon>Polyphaga</taxon>
        <taxon>Cucujiformia</taxon>
        <taxon>Chrysomeloidea</taxon>
        <taxon>Chrysomelidae</taxon>
        <taxon>Galerucinae</taxon>
        <taxon>Diabroticina</taxon>
        <taxon>Diabroticites</taxon>
        <taxon>Diabrotica</taxon>
    </lineage>
</organism>
<keyword evidence="2" id="KW-1185">Reference proteome</keyword>
<gene>
    <name evidence="1" type="ORF">DIABBA_LOCUS639</name>
</gene>
<dbReference type="EMBL" id="OU898276">
    <property type="protein sequence ID" value="CAG9826532.1"/>
    <property type="molecule type" value="Genomic_DNA"/>
</dbReference>
<proteinExistence type="predicted"/>
<reference evidence="1" key="1">
    <citation type="submission" date="2022-01" db="EMBL/GenBank/DDBJ databases">
        <authorList>
            <person name="King R."/>
        </authorList>
    </citation>
    <scope>NUCLEOTIDE SEQUENCE</scope>
</reference>
<dbReference type="Proteomes" id="UP001153709">
    <property type="component" value="Chromosome 1"/>
</dbReference>
<evidence type="ECO:0000313" key="1">
    <source>
        <dbReference type="EMBL" id="CAG9826532.1"/>
    </source>
</evidence>
<sequence>MEVKQENMGAMCKVEIEYNELDDAVLESFKSEIQEESNRQSTHNTYDYLDLNNKCSINNEIKQHGNKLEDQQTQKGMESNIKIKEESVECDQIPIDNQLFTSTGPEDFNNKPAARTVRAEIKEEFGKSDPGYTESHVSTSLDLIDLKNEPDEYNSVHPT</sequence>
<name>A0A9N9X8W7_DIABA</name>
<protein>
    <submittedName>
        <fullName evidence="1">Uncharacterized protein</fullName>
    </submittedName>
</protein>
<evidence type="ECO:0000313" key="2">
    <source>
        <dbReference type="Proteomes" id="UP001153709"/>
    </source>
</evidence>
<dbReference type="AlphaFoldDB" id="A0A9N9X8W7"/>